<dbReference type="Pfam" id="PF00096">
    <property type="entry name" value="zf-C2H2"/>
    <property type="match status" value="1"/>
</dbReference>
<keyword evidence="3" id="KW-0863">Zinc-finger</keyword>
<feature type="compositionally biased region" description="Polar residues" evidence="4">
    <location>
        <begin position="342"/>
        <end position="354"/>
    </location>
</feature>
<dbReference type="InterPro" id="IPR036236">
    <property type="entry name" value="Znf_C2H2_sf"/>
</dbReference>
<feature type="domain" description="C2H2-type" evidence="6">
    <location>
        <begin position="419"/>
        <end position="447"/>
    </location>
</feature>
<evidence type="ECO:0000259" key="6">
    <source>
        <dbReference type="PROSITE" id="PS50157"/>
    </source>
</evidence>
<protein>
    <recommendedName>
        <fullName evidence="9">Zinc finger protein chinmo</fullName>
    </recommendedName>
</protein>
<accession>A0A9P0GGG7</accession>
<feature type="domain" description="C2H2-type" evidence="6">
    <location>
        <begin position="391"/>
        <end position="419"/>
    </location>
</feature>
<gene>
    <name evidence="7" type="ORF">PSYICH_LOCUS8445</name>
</gene>
<name>A0A9P0GGG7_9CUCU</name>
<evidence type="ECO:0000259" key="5">
    <source>
        <dbReference type="PROSITE" id="PS50097"/>
    </source>
</evidence>
<dbReference type="SMART" id="SM00355">
    <property type="entry name" value="ZnF_C2H2"/>
    <property type="match status" value="2"/>
</dbReference>
<organism evidence="7 8">
    <name type="scientific">Psylliodes chrysocephalus</name>
    <dbReference type="NCBI Taxonomy" id="3402493"/>
    <lineage>
        <taxon>Eukaryota</taxon>
        <taxon>Metazoa</taxon>
        <taxon>Ecdysozoa</taxon>
        <taxon>Arthropoda</taxon>
        <taxon>Hexapoda</taxon>
        <taxon>Insecta</taxon>
        <taxon>Pterygota</taxon>
        <taxon>Neoptera</taxon>
        <taxon>Endopterygota</taxon>
        <taxon>Coleoptera</taxon>
        <taxon>Polyphaga</taxon>
        <taxon>Cucujiformia</taxon>
        <taxon>Chrysomeloidea</taxon>
        <taxon>Chrysomelidae</taxon>
        <taxon>Galerucinae</taxon>
        <taxon>Alticini</taxon>
        <taxon>Psylliodes</taxon>
    </lineage>
</organism>
<dbReference type="Pfam" id="PF00651">
    <property type="entry name" value="BTB"/>
    <property type="match status" value="1"/>
</dbReference>
<evidence type="ECO:0000313" key="8">
    <source>
        <dbReference type="Proteomes" id="UP001153636"/>
    </source>
</evidence>
<feature type="compositionally biased region" description="Low complexity" evidence="4">
    <location>
        <begin position="257"/>
        <end position="266"/>
    </location>
</feature>
<dbReference type="FunFam" id="3.30.160.60:FF:002618">
    <property type="entry name" value="Bmp-induced factor"/>
    <property type="match status" value="1"/>
</dbReference>
<dbReference type="Proteomes" id="UP001153636">
    <property type="component" value="Chromosome 3"/>
</dbReference>
<dbReference type="GO" id="GO:0003006">
    <property type="term" value="P:developmental process involved in reproduction"/>
    <property type="evidence" value="ECO:0007669"/>
    <property type="project" value="UniProtKB-ARBA"/>
</dbReference>
<dbReference type="AlphaFoldDB" id="A0A9P0GGG7"/>
<dbReference type="InterPro" id="IPR011333">
    <property type="entry name" value="SKP1/BTB/POZ_sf"/>
</dbReference>
<dbReference type="PROSITE" id="PS50157">
    <property type="entry name" value="ZINC_FINGER_C2H2_2"/>
    <property type="match status" value="2"/>
</dbReference>
<feature type="region of interest" description="Disordered" evidence="4">
    <location>
        <begin position="217"/>
        <end position="299"/>
    </location>
</feature>
<keyword evidence="3" id="KW-0479">Metal-binding</keyword>
<reference evidence="7" key="1">
    <citation type="submission" date="2022-01" db="EMBL/GenBank/DDBJ databases">
        <authorList>
            <person name="King R."/>
        </authorList>
    </citation>
    <scope>NUCLEOTIDE SEQUENCE</scope>
</reference>
<dbReference type="GO" id="GO:0048513">
    <property type="term" value="P:animal organ development"/>
    <property type="evidence" value="ECO:0007669"/>
    <property type="project" value="UniProtKB-ARBA"/>
</dbReference>
<dbReference type="PROSITE" id="PS00028">
    <property type="entry name" value="ZINC_FINGER_C2H2_1"/>
    <property type="match status" value="2"/>
</dbReference>
<dbReference type="OrthoDB" id="10261408at2759"/>
<dbReference type="PANTHER" id="PTHR23110">
    <property type="entry name" value="BTB DOMAIN TRANSCRIPTION FACTOR"/>
    <property type="match status" value="1"/>
</dbReference>
<feature type="compositionally biased region" description="Low complexity" evidence="4">
    <location>
        <begin position="179"/>
        <end position="191"/>
    </location>
</feature>
<keyword evidence="2" id="KW-0539">Nucleus</keyword>
<dbReference type="SMART" id="SM00225">
    <property type="entry name" value="BTB"/>
    <property type="match status" value="1"/>
</dbReference>
<feature type="region of interest" description="Disordered" evidence="4">
    <location>
        <begin position="312"/>
        <end position="354"/>
    </location>
</feature>
<dbReference type="PANTHER" id="PTHR23110:SF94">
    <property type="entry name" value="ZINC FINGER PROTEIN CHINMO"/>
    <property type="match status" value="1"/>
</dbReference>
<dbReference type="EMBL" id="OV651815">
    <property type="protein sequence ID" value="CAH1108920.1"/>
    <property type="molecule type" value="Genomic_DNA"/>
</dbReference>
<dbReference type="SUPFAM" id="SSF57667">
    <property type="entry name" value="beta-beta-alpha zinc fingers"/>
    <property type="match status" value="1"/>
</dbReference>
<dbReference type="GO" id="GO:0008270">
    <property type="term" value="F:zinc ion binding"/>
    <property type="evidence" value="ECO:0007669"/>
    <property type="project" value="UniProtKB-KW"/>
</dbReference>
<dbReference type="InterPro" id="IPR000210">
    <property type="entry name" value="BTB/POZ_dom"/>
</dbReference>
<feature type="domain" description="BTB" evidence="5">
    <location>
        <begin position="47"/>
        <end position="113"/>
    </location>
</feature>
<evidence type="ECO:0000313" key="7">
    <source>
        <dbReference type="EMBL" id="CAH1108920.1"/>
    </source>
</evidence>
<evidence type="ECO:0000256" key="3">
    <source>
        <dbReference type="PROSITE-ProRule" id="PRU00042"/>
    </source>
</evidence>
<keyword evidence="8" id="KW-1185">Reference proteome</keyword>
<evidence type="ECO:0008006" key="9">
    <source>
        <dbReference type="Google" id="ProtNLM"/>
    </source>
</evidence>
<dbReference type="InterPro" id="IPR013087">
    <property type="entry name" value="Znf_C2H2_type"/>
</dbReference>
<dbReference type="Gene3D" id="3.30.710.10">
    <property type="entry name" value="Potassium Channel Kv1.1, Chain A"/>
    <property type="match status" value="1"/>
</dbReference>
<feature type="compositionally biased region" description="Gly residues" evidence="4">
    <location>
        <begin position="324"/>
        <end position="334"/>
    </location>
</feature>
<keyword evidence="3" id="KW-0862">Zinc</keyword>
<dbReference type="GO" id="GO:0005634">
    <property type="term" value="C:nucleus"/>
    <property type="evidence" value="ECO:0007669"/>
    <property type="project" value="UniProtKB-SubCell"/>
</dbReference>
<dbReference type="SUPFAM" id="SSF54695">
    <property type="entry name" value="POZ domain"/>
    <property type="match status" value="1"/>
</dbReference>
<dbReference type="GO" id="GO:0006357">
    <property type="term" value="P:regulation of transcription by RNA polymerase II"/>
    <property type="evidence" value="ECO:0007669"/>
    <property type="project" value="TreeGrafter"/>
</dbReference>
<dbReference type="CDD" id="cd18315">
    <property type="entry name" value="BTB_POZ_BAB-like"/>
    <property type="match status" value="1"/>
</dbReference>
<evidence type="ECO:0000256" key="4">
    <source>
        <dbReference type="SAM" id="MobiDB-lite"/>
    </source>
</evidence>
<comment type="subcellular location">
    <subcellularLocation>
        <location evidence="1">Nucleus</location>
    </subcellularLocation>
</comment>
<dbReference type="Gene3D" id="3.30.160.60">
    <property type="entry name" value="Classic Zinc Finger"/>
    <property type="match status" value="1"/>
</dbReference>
<proteinExistence type="predicted"/>
<dbReference type="GO" id="GO:0048666">
    <property type="term" value="P:neuron development"/>
    <property type="evidence" value="ECO:0007669"/>
    <property type="project" value="UniProtKB-ARBA"/>
</dbReference>
<dbReference type="PROSITE" id="PS50097">
    <property type="entry name" value="BTB"/>
    <property type="match status" value="1"/>
</dbReference>
<evidence type="ECO:0000256" key="2">
    <source>
        <dbReference type="ARBA" id="ARBA00023242"/>
    </source>
</evidence>
<evidence type="ECO:0000256" key="1">
    <source>
        <dbReference type="ARBA" id="ARBA00004123"/>
    </source>
</evidence>
<dbReference type="InterPro" id="IPR051095">
    <property type="entry name" value="Dros_DevTransReg"/>
</dbReference>
<feature type="region of interest" description="Disordered" evidence="4">
    <location>
        <begin position="143"/>
        <end position="196"/>
    </location>
</feature>
<sequence>MAMRAHNLFHSGVEMDSQQQQFCLKWNSFGSNLATSFSNLFKSETLADVTLFCDGVTFKAHKLILAACSKHLADLFETAPLHQNLLVILDNTSSTNMSALLEFMYKGEVHVSQDSLSSFLKAAECLQVKGLSIEHEKLAVAQSHNIPAMDTGNESPGRHPKVPKEEIDTPVSNTTHHQSSPSPSYSPTMSPYIHPHHYRPYEQRMNTTAAYDNAMKRPLRSPSEIKQEAANRASVLRDGSKAAGRPGSPGQMFAYRPSSSLSNLPSQPGGDSPPESRFDPDPAAALICPESNTVDRFQDPGCAEDLRKKMEPAIQQDESPSSTGGNGNGNGNGMKGNMLNNTTSANGSIGSQTNYNHDRDKGLISADLWSTVAGKLNCKAGTVNTADGKKLKCPFCERLYGYETNLRAHIRQRHQGIRVPCPFCSRTFTRNNTVRRHIAREHKAELSLKAYQQNQQNQQQQQQVLNHNP</sequence>